<dbReference type="RefSeq" id="XP_041286711.1">
    <property type="nucleotide sequence ID" value="XM_041438929.1"/>
</dbReference>
<evidence type="ECO:0000256" key="1">
    <source>
        <dbReference type="SAM" id="Phobius"/>
    </source>
</evidence>
<sequence>MYCLSPLSRLWVPINFLKMELVLEYVICLGRVRCGAFVSMVALDVRSRALNVAAIFLLVDRLPIVLWVVWVGTAETIARSTYYF</sequence>
<dbReference type="GeneID" id="64701188"/>
<keyword evidence="1" id="KW-1133">Transmembrane helix</keyword>
<protein>
    <submittedName>
        <fullName evidence="2">Uncharacterized protein</fullName>
    </submittedName>
</protein>
<accession>A0A9P7EVR8</accession>
<evidence type="ECO:0000313" key="2">
    <source>
        <dbReference type="EMBL" id="KAG2091966.1"/>
    </source>
</evidence>
<keyword evidence="1" id="KW-0812">Transmembrane</keyword>
<organism evidence="2 3">
    <name type="scientific">Suillus discolor</name>
    <dbReference type="NCBI Taxonomy" id="1912936"/>
    <lineage>
        <taxon>Eukaryota</taxon>
        <taxon>Fungi</taxon>
        <taxon>Dikarya</taxon>
        <taxon>Basidiomycota</taxon>
        <taxon>Agaricomycotina</taxon>
        <taxon>Agaricomycetes</taxon>
        <taxon>Agaricomycetidae</taxon>
        <taxon>Boletales</taxon>
        <taxon>Suillineae</taxon>
        <taxon>Suillaceae</taxon>
        <taxon>Suillus</taxon>
    </lineage>
</organism>
<proteinExistence type="predicted"/>
<evidence type="ECO:0000313" key="3">
    <source>
        <dbReference type="Proteomes" id="UP000823399"/>
    </source>
</evidence>
<dbReference type="AlphaFoldDB" id="A0A9P7EVR8"/>
<dbReference type="Proteomes" id="UP000823399">
    <property type="component" value="Unassembled WGS sequence"/>
</dbReference>
<dbReference type="OrthoDB" id="3364107at2759"/>
<keyword evidence="3" id="KW-1185">Reference proteome</keyword>
<feature type="transmembrane region" description="Helical" evidence="1">
    <location>
        <begin position="49"/>
        <end position="70"/>
    </location>
</feature>
<comment type="caution">
    <text evidence="2">The sequence shown here is derived from an EMBL/GenBank/DDBJ whole genome shotgun (WGS) entry which is preliminary data.</text>
</comment>
<keyword evidence="1" id="KW-0472">Membrane</keyword>
<reference evidence="2" key="1">
    <citation type="journal article" date="2020" name="New Phytol.">
        <title>Comparative genomics reveals dynamic genome evolution in host specialist ectomycorrhizal fungi.</title>
        <authorList>
            <person name="Lofgren L.A."/>
            <person name="Nguyen N.H."/>
            <person name="Vilgalys R."/>
            <person name="Ruytinx J."/>
            <person name="Liao H.L."/>
            <person name="Branco S."/>
            <person name="Kuo A."/>
            <person name="LaButti K."/>
            <person name="Lipzen A."/>
            <person name="Andreopoulos W."/>
            <person name="Pangilinan J."/>
            <person name="Riley R."/>
            <person name="Hundley H."/>
            <person name="Na H."/>
            <person name="Barry K."/>
            <person name="Grigoriev I.V."/>
            <person name="Stajich J.E."/>
            <person name="Kennedy P.G."/>
        </authorList>
    </citation>
    <scope>NUCLEOTIDE SEQUENCE</scope>
    <source>
        <strain evidence="2">FC423</strain>
    </source>
</reference>
<gene>
    <name evidence="2" type="ORF">F5147DRAFT_722696</name>
</gene>
<dbReference type="EMBL" id="JABBWM010000093">
    <property type="protein sequence ID" value="KAG2091966.1"/>
    <property type="molecule type" value="Genomic_DNA"/>
</dbReference>
<name>A0A9P7EVR8_9AGAM</name>